<proteinExistence type="predicted"/>
<dbReference type="InterPro" id="IPR045269">
    <property type="entry name" value="Atg1-like"/>
</dbReference>
<dbReference type="SMART" id="SM00220">
    <property type="entry name" value="S_TKc"/>
    <property type="match status" value="1"/>
</dbReference>
<dbReference type="SUPFAM" id="SSF56112">
    <property type="entry name" value="Protein kinase-like (PK-like)"/>
    <property type="match status" value="1"/>
</dbReference>
<dbReference type="EMBL" id="CACSII010000001">
    <property type="protein sequence ID" value="CAA0079838.1"/>
    <property type="molecule type" value="Genomic_DNA"/>
</dbReference>
<dbReference type="PROSITE" id="PS50011">
    <property type="entry name" value="PROTEIN_KINASE_DOM"/>
    <property type="match status" value="1"/>
</dbReference>
<evidence type="ECO:0000313" key="7">
    <source>
        <dbReference type="EMBL" id="CAA0079838.1"/>
    </source>
</evidence>
<feature type="compositionally biased region" description="Basic and acidic residues" evidence="5">
    <location>
        <begin position="487"/>
        <end position="505"/>
    </location>
</feature>
<dbReference type="EC" id="2.7.11.1" evidence="7"/>
<dbReference type="Pfam" id="PF00069">
    <property type="entry name" value="Pkinase"/>
    <property type="match status" value="1"/>
</dbReference>
<sequence length="713" mass="76964">MALNIQGYETIDRYPHPRFAQQLATHSQSGETVLITQIPVPAHIQNHDLFVSAMRRLKTIRLNGVSRVKDAGVSGDTYYIVAEFTGSPSLQARMDAGIDQHMALKVVYDLAKTLDELALAGHPAPRFTPADILTTEDGQTLLCNLYIDQLLQQLGQSDGADLRYISPEFIKAEVESAASSYYSLGVILYQMLTGSLPFDAEDPLALKQQHLKAAPPALNNVATPYPELLSGLLKKSAARRWQKADRLLTNPASSPSAAPVMTASRNDDAVTDLELVTEQREPPTTPDTPADTTTNRSNAGLLTATAAALALSAGATIWFAPQVMPGNALLMDLHKNMQAMLGIQQAAPVAAPAPEPQADPRLVRIQNLLNDAEDHMAIQAYLAPQDANAFASYQSVLVIENTNARALKGIDNISSKLTFLALSAIENDDLKAAESYIGNLDSMGEYAKSTANLKELLAERLALIDQQAQRAQQAAADKKAVQQAAEEAQRQAEADRLAAEQKRADDARRKAIEEKRIQAERQAREDALLEEQRQTEARAAAAAEKAKADALFRKVKTNGLLAKADTYFQRGDYYSPAQNNALEKYQEALALDAENAKAKAGIELVVAKMIPDIQANLDSQHLSMARNLHAQASQASPQNTQLFDIAIQQGWNAISDETSFAPPPTAQPLPESDVIATDSTVDSTISVPAAPTVAVPAPDAAAADEMPSLEDTF</sequence>
<dbReference type="PANTHER" id="PTHR24348">
    <property type="entry name" value="SERINE/THREONINE-PROTEIN KINASE UNC-51-RELATED"/>
    <property type="match status" value="1"/>
</dbReference>
<evidence type="ECO:0000256" key="4">
    <source>
        <dbReference type="ARBA" id="ARBA00022840"/>
    </source>
</evidence>
<dbReference type="PANTHER" id="PTHR24348:SF22">
    <property type="entry name" value="NON-SPECIFIC SERINE_THREONINE PROTEIN KINASE"/>
    <property type="match status" value="1"/>
</dbReference>
<reference evidence="7 8" key="1">
    <citation type="submission" date="2019-11" db="EMBL/GenBank/DDBJ databases">
        <authorList>
            <person name="Holert J."/>
        </authorList>
    </citation>
    <scope>NUCLEOTIDE SEQUENCE [LARGE SCALE GENOMIC DNA]</scope>
    <source>
        <strain evidence="7">BC5_2</strain>
    </source>
</reference>
<dbReference type="InterPro" id="IPR000719">
    <property type="entry name" value="Prot_kinase_dom"/>
</dbReference>
<evidence type="ECO:0000256" key="3">
    <source>
        <dbReference type="ARBA" id="ARBA00022777"/>
    </source>
</evidence>
<dbReference type="GO" id="GO:0005829">
    <property type="term" value="C:cytosol"/>
    <property type="evidence" value="ECO:0007669"/>
    <property type="project" value="TreeGrafter"/>
</dbReference>
<evidence type="ECO:0000259" key="6">
    <source>
        <dbReference type="PROSITE" id="PS50011"/>
    </source>
</evidence>
<protein>
    <submittedName>
        <fullName evidence="7">Serine/threonine-protein kinase PknB</fullName>
        <ecNumber evidence="7">2.7.11.1</ecNumber>
    </submittedName>
</protein>
<dbReference type="GO" id="GO:0016020">
    <property type="term" value="C:membrane"/>
    <property type="evidence" value="ECO:0007669"/>
    <property type="project" value="TreeGrafter"/>
</dbReference>
<evidence type="ECO:0000313" key="8">
    <source>
        <dbReference type="Proteomes" id="UP000434580"/>
    </source>
</evidence>
<dbReference type="GO" id="GO:0004674">
    <property type="term" value="F:protein serine/threonine kinase activity"/>
    <property type="evidence" value="ECO:0007669"/>
    <property type="project" value="UniProtKB-EC"/>
</dbReference>
<feature type="domain" description="Protein kinase" evidence="6">
    <location>
        <begin position="1"/>
        <end position="253"/>
    </location>
</feature>
<organism evidence="7 8">
    <name type="scientific">BD1-7 clade bacterium</name>
    <dbReference type="NCBI Taxonomy" id="2029982"/>
    <lineage>
        <taxon>Bacteria</taxon>
        <taxon>Pseudomonadati</taxon>
        <taxon>Pseudomonadota</taxon>
        <taxon>Gammaproteobacteria</taxon>
        <taxon>Cellvibrionales</taxon>
        <taxon>Spongiibacteraceae</taxon>
        <taxon>BD1-7 clade</taxon>
    </lineage>
</organism>
<evidence type="ECO:0000256" key="1">
    <source>
        <dbReference type="ARBA" id="ARBA00022679"/>
    </source>
</evidence>
<keyword evidence="3 7" id="KW-0418">Kinase</keyword>
<dbReference type="InterPro" id="IPR011009">
    <property type="entry name" value="Kinase-like_dom_sf"/>
</dbReference>
<dbReference type="OrthoDB" id="9801841at2"/>
<dbReference type="Proteomes" id="UP000434580">
    <property type="component" value="Unassembled WGS sequence"/>
</dbReference>
<evidence type="ECO:0000256" key="5">
    <source>
        <dbReference type="SAM" id="MobiDB-lite"/>
    </source>
</evidence>
<dbReference type="GO" id="GO:0005524">
    <property type="term" value="F:ATP binding"/>
    <property type="evidence" value="ECO:0007669"/>
    <property type="project" value="UniProtKB-KW"/>
</dbReference>
<gene>
    <name evidence="7" type="primary">pknB</name>
    <name evidence="7" type="ORF">DPBNPPHM_00182</name>
</gene>
<dbReference type="Gene3D" id="1.10.510.10">
    <property type="entry name" value="Transferase(Phosphotransferase) domain 1"/>
    <property type="match status" value="1"/>
</dbReference>
<dbReference type="AlphaFoldDB" id="A0A5S9MSN3"/>
<keyword evidence="2" id="KW-0547">Nucleotide-binding</keyword>
<name>A0A5S9MSN3_9GAMM</name>
<evidence type="ECO:0000256" key="2">
    <source>
        <dbReference type="ARBA" id="ARBA00022741"/>
    </source>
</evidence>
<keyword evidence="4" id="KW-0067">ATP-binding</keyword>
<feature type="region of interest" description="Disordered" evidence="5">
    <location>
        <begin position="485"/>
        <end position="505"/>
    </location>
</feature>
<dbReference type="GO" id="GO:0000407">
    <property type="term" value="C:phagophore assembly site"/>
    <property type="evidence" value="ECO:0007669"/>
    <property type="project" value="TreeGrafter"/>
</dbReference>
<dbReference type="GO" id="GO:0005776">
    <property type="term" value="C:autophagosome"/>
    <property type="evidence" value="ECO:0007669"/>
    <property type="project" value="TreeGrafter"/>
</dbReference>
<accession>A0A5S9MSN3</accession>
<keyword evidence="1 7" id="KW-0808">Transferase</keyword>